<dbReference type="PROSITE" id="PS51203">
    <property type="entry name" value="CS"/>
    <property type="match status" value="1"/>
</dbReference>
<dbReference type="STRING" id="1151754.M9MCT1"/>
<feature type="compositionally biased region" description="Polar residues" evidence="6">
    <location>
        <begin position="18"/>
        <end position="28"/>
    </location>
</feature>
<dbReference type="PANTHER" id="PTHR21664">
    <property type="entry name" value="CHRONIC MYELOGENOUS LEUKEMIA TUMOR ANTIGEN 66"/>
    <property type="match status" value="1"/>
</dbReference>
<organism evidence="8 9">
    <name type="scientific">Pseudozyma antarctica (strain T-34)</name>
    <name type="common">Yeast</name>
    <name type="synonym">Candida antarctica</name>
    <dbReference type="NCBI Taxonomy" id="1151754"/>
    <lineage>
        <taxon>Eukaryota</taxon>
        <taxon>Fungi</taxon>
        <taxon>Dikarya</taxon>
        <taxon>Basidiomycota</taxon>
        <taxon>Ustilaginomycotina</taxon>
        <taxon>Ustilaginomycetes</taxon>
        <taxon>Ustilaginales</taxon>
        <taxon>Ustilaginaceae</taxon>
        <taxon>Moesziomyces</taxon>
    </lineage>
</organism>
<feature type="domain" description="CS" evidence="7">
    <location>
        <begin position="359"/>
        <end position="490"/>
    </location>
</feature>
<dbReference type="PANTHER" id="PTHR21664:SF1">
    <property type="entry name" value="NUDC DOMAIN-CONTAINING PROTEIN 1"/>
    <property type="match status" value="1"/>
</dbReference>
<proteinExistence type="predicted"/>
<gene>
    <name evidence="8" type="ORF">PANT_9d00285</name>
</gene>
<dbReference type="SUPFAM" id="SSF49764">
    <property type="entry name" value="HSP20-like chaperones"/>
    <property type="match status" value="1"/>
</dbReference>
<evidence type="ECO:0000256" key="2">
    <source>
        <dbReference type="ARBA" id="ARBA00004496"/>
    </source>
</evidence>
<evidence type="ECO:0000256" key="5">
    <source>
        <dbReference type="ARBA" id="ARBA00023242"/>
    </source>
</evidence>
<evidence type="ECO:0000313" key="9">
    <source>
        <dbReference type="Proteomes" id="UP000011976"/>
    </source>
</evidence>
<name>M9MCT1_PSEA3</name>
<keyword evidence="4" id="KW-0963">Cytoplasm</keyword>
<dbReference type="AlphaFoldDB" id="M9MCT1"/>
<reference evidence="9" key="1">
    <citation type="journal article" date="2013" name="Genome Announc.">
        <title>Genome sequence of the basidiomycetous yeast Pseudozyma antarctica T-34, a producer of the glycolipid biosurfactants mannosylerythritol lipids.</title>
        <authorList>
            <person name="Morita T."/>
            <person name="Koike H."/>
            <person name="Koyama Y."/>
            <person name="Hagiwara H."/>
            <person name="Ito E."/>
            <person name="Fukuoka T."/>
            <person name="Imura T."/>
            <person name="Machida M."/>
            <person name="Kitamoto D."/>
        </authorList>
    </citation>
    <scope>NUCLEOTIDE SEQUENCE [LARGE SCALE GENOMIC DNA]</scope>
    <source>
        <strain evidence="9">T-34</strain>
    </source>
</reference>
<accession>M9MCT1</accession>
<evidence type="ECO:0000256" key="6">
    <source>
        <dbReference type="SAM" id="MobiDB-lite"/>
    </source>
</evidence>
<evidence type="ECO:0000313" key="8">
    <source>
        <dbReference type="EMBL" id="GAC73818.1"/>
    </source>
</evidence>
<dbReference type="InterPro" id="IPR037895">
    <property type="entry name" value="NUDCD1"/>
</dbReference>
<keyword evidence="5" id="KW-0539">Nucleus</keyword>
<dbReference type="EMBL" id="DF196775">
    <property type="protein sequence ID" value="GAC73818.1"/>
    <property type="molecule type" value="Genomic_DNA"/>
</dbReference>
<evidence type="ECO:0000256" key="1">
    <source>
        <dbReference type="ARBA" id="ARBA00004123"/>
    </source>
</evidence>
<evidence type="ECO:0000256" key="4">
    <source>
        <dbReference type="ARBA" id="ARBA00022490"/>
    </source>
</evidence>
<comment type="subcellular location">
    <subcellularLocation>
        <location evidence="2">Cytoplasm</location>
    </subcellularLocation>
    <subcellularLocation>
        <location evidence="1">Nucleus</location>
    </subcellularLocation>
</comment>
<feature type="region of interest" description="Disordered" evidence="6">
    <location>
        <begin position="1"/>
        <end position="29"/>
    </location>
</feature>
<dbReference type="GO" id="GO:0005634">
    <property type="term" value="C:nucleus"/>
    <property type="evidence" value="ECO:0007669"/>
    <property type="project" value="UniProtKB-SubCell"/>
</dbReference>
<evidence type="ECO:0000256" key="3">
    <source>
        <dbReference type="ARBA" id="ARBA00018915"/>
    </source>
</evidence>
<dbReference type="OrthoDB" id="428655at2759"/>
<dbReference type="InterPro" id="IPR008978">
    <property type="entry name" value="HSP20-like_chaperone"/>
</dbReference>
<evidence type="ECO:0000259" key="7">
    <source>
        <dbReference type="PROSITE" id="PS51203"/>
    </source>
</evidence>
<dbReference type="GO" id="GO:0005737">
    <property type="term" value="C:cytoplasm"/>
    <property type="evidence" value="ECO:0007669"/>
    <property type="project" value="UniProtKB-SubCell"/>
</dbReference>
<feature type="compositionally biased region" description="Polar residues" evidence="6">
    <location>
        <begin position="327"/>
        <end position="347"/>
    </location>
</feature>
<feature type="compositionally biased region" description="Acidic residues" evidence="6">
    <location>
        <begin position="529"/>
        <end position="548"/>
    </location>
</feature>
<sequence>MAYANAHRLPLPPDPPSGASTSRSSTTLDVDAAKLHPAFEAYKLAADAGPSTPSARAYVLPSRPPQLAELYQPPEGGDRREGSLTFTGLGYKETKERAVHQLLMPAAGTRHHDDPIAGYIDANRFVVLLTYSSGTDKITGHPVHRLEQTQGLPSLASIAPTVWLACDGENLVLIRLQKITLGDKGAVRWCGSTQAWKIPAIEGQAGTTIKAHTHVGGAIRVLLQTTKTVSKAVKTGKSDELQGLGFARSDEKPQMETRDEASTHARTVFDVRLVEINDSLEHSDETSGIERTAKVLGGVQGDEPLLSAQLDGDDWILGAEAPFSDVATSSPQPAAVTTSTLKQQAPTSAVPAAAPRGRRPGPHFSWAQTGDTVTIAFALPTWMTSSHIRGHFSPSALSLSLTQEALTLLTSSSSAQIAEISDSAAAEEVEVDDLTRAARMIASGRYVSRSTWGEIDATGSVWTLERAGAASLLTLHLEKKHEGTRWMQVFADRTRAPARSHARLAQTQLSFQQARTQLERTAAGLNVDEQGEDEEHEDAEDNEDDVPETLDPSELVTMLEGMQKYTVDEDTPGLGRDRSGLALDQPSLLKDNLEEEDANVGVDFVVTSVTLSSSGVTVRHSVVGEMKLLATRLESDREDDGLVAVKHELDGAIFAKRGPEVWRHVATMPALAFVLASKRDAQRVHIHARRTSSSEGSNGYVALAFESAPRVTGSGAGSGSTVGSGAGNLFVYNTPASAGDKHAASRVVRLGAIVGKGPTETEAADEGQDTASGALLGVCSVRLPAPATQGEDSVEQDTLVCLCENRLLLLRGVL</sequence>
<feature type="region of interest" description="Disordered" evidence="6">
    <location>
        <begin position="524"/>
        <end position="549"/>
    </location>
</feature>
<dbReference type="InterPro" id="IPR007052">
    <property type="entry name" value="CS_dom"/>
</dbReference>
<dbReference type="Proteomes" id="UP000011976">
    <property type="component" value="Unassembled WGS sequence"/>
</dbReference>
<protein>
    <recommendedName>
        <fullName evidence="3">NudC domain-containing protein 1</fullName>
    </recommendedName>
</protein>
<feature type="region of interest" description="Disordered" evidence="6">
    <location>
        <begin position="327"/>
        <end position="359"/>
    </location>
</feature>
<dbReference type="Gene3D" id="2.60.40.790">
    <property type="match status" value="1"/>
</dbReference>